<dbReference type="AlphaFoldDB" id="A0AB39AVY9"/>
<sequence>MAFVTALQNYCQTLFARYFGVSHKEHKGIIVSHKKVEITEYNYTEKLGKSYFNFSDINPSVSCTNPLCNNPNVAAKFDVAQFSCEGKESTGRDCKRLFEVKLIN</sequence>
<reference evidence="1" key="1">
    <citation type="submission" date="2024-07" db="EMBL/GenBank/DDBJ databases">
        <authorList>
            <person name="Jiang Y."/>
            <person name="Qin Q."/>
        </authorList>
    </citation>
    <scope>NUCLEOTIDE SEQUENCE</scope>
    <source>
        <strain evidence="1">SD03</strain>
    </source>
</reference>
<protein>
    <submittedName>
        <fullName evidence="1">Uncharacterized protein</fullName>
    </submittedName>
</protein>
<name>A0AB39AVY9_9GAMM</name>
<accession>A0AB39AVY9</accession>
<organism evidence="1">
    <name type="scientific">Pseudoalteromonas sp. SD03</name>
    <dbReference type="NCBI Taxonomy" id="3231719"/>
    <lineage>
        <taxon>Bacteria</taxon>
        <taxon>Pseudomonadati</taxon>
        <taxon>Pseudomonadota</taxon>
        <taxon>Gammaproteobacteria</taxon>
        <taxon>Alteromonadales</taxon>
        <taxon>Pseudoalteromonadaceae</taxon>
        <taxon>Pseudoalteromonas</taxon>
    </lineage>
</organism>
<evidence type="ECO:0000313" key="1">
    <source>
        <dbReference type="EMBL" id="XDH89703.1"/>
    </source>
</evidence>
<dbReference type="EMBL" id="CP162515">
    <property type="protein sequence ID" value="XDH89703.1"/>
    <property type="molecule type" value="Genomic_DNA"/>
</dbReference>
<dbReference type="RefSeq" id="WP_368485801.1">
    <property type="nucleotide sequence ID" value="NZ_CP162515.1"/>
</dbReference>
<gene>
    <name evidence="1" type="ORF">ABZP26_17425</name>
</gene>
<proteinExistence type="predicted"/>